<gene>
    <name evidence="4" type="ORF">GMD52_05795</name>
</gene>
<name>A0A6I3QKG1_9FIRM</name>
<comment type="caution">
    <text evidence="4">The sequence shown here is derived from an EMBL/GenBank/DDBJ whole genome shotgun (WGS) entry which is preliminary data.</text>
</comment>
<sequence length="448" mass="46742">MTRARQPRIRPRCPPATTARWKTLKKRTADPRPSRVAPPANARGADPVLCINNGKELKPVKRMIAFALAVMLAFGMTACGDNTSSGTQSASSASAPGASPLIPDGPAPEINLITGEALAEGLAAGDRPVAVMVNNAQAALPQRGIGSADAVFEMVTEGGITRLLALYADKDTVPQVGPVRSARDQHLQCAMPLNSVIVHIGTSIYAENLLNQYQYSTINGMYLGSTSFVFDEARSAAGYANEHCWYTDAALIAAGMEKLGLSGTGASQALFDFVAHDAQPVVPAQGDAADVVFSFSDSGAVTLTYDAAAAKYLKTAYGAPQVDESTGAQLAFDNVLVLFTDIKLKNPDDPNNLVTDFAMSSGTGYYCYGGKFRAVTWEKGNPEDPLRLKDENGAALQVNVGKSYVAIVGKDREGTLLFGGVSPTGVIGGEGASSDAQSGAAASAEPEL</sequence>
<dbReference type="SUPFAM" id="SSF159774">
    <property type="entry name" value="YerB-like"/>
    <property type="match status" value="1"/>
</dbReference>
<evidence type="ECO:0000259" key="3">
    <source>
        <dbReference type="Pfam" id="PF17479"/>
    </source>
</evidence>
<feature type="domain" description="DUF3048" evidence="2">
    <location>
        <begin position="114"/>
        <end position="261"/>
    </location>
</feature>
<organism evidence="4 5">
    <name type="scientific">Ruthenibacterium lactatiformans</name>
    <dbReference type="NCBI Taxonomy" id="1550024"/>
    <lineage>
        <taxon>Bacteria</taxon>
        <taxon>Bacillati</taxon>
        <taxon>Bacillota</taxon>
        <taxon>Clostridia</taxon>
        <taxon>Eubacteriales</taxon>
        <taxon>Oscillospiraceae</taxon>
        <taxon>Ruthenibacterium</taxon>
    </lineage>
</organism>
<protein>
    <submittedName>
        <fullName evidence="4">DUF3048 domain-containing protein</fullName>
    </submittedName>
</protein>
<dbReference type="InterPro" id="IPR021416">
    <property type="entry name" value="DUF3048_N"/>
</dbReference>
<feature type="domain" description="DUF3048" evidence="3">
    <location>
        <begin position="293"/>
        <end position="405"/>
    </location>
</feature>
<proteinExistence type="predicted"/>
<dbReference type="Pfam" id="PF11258">
    <property type="entry name" value="DUF3048"/>
    <property type="match status" value="1"/>
</dbReference>
<feature type="compositionally biased region" description="Low complexity" evidence="1">
    <location>
        <begin position="83"/>
        <end position="100"/>
    </location>
</feature>
<reference evidence="4 5" key="1">
    <citation type="journal article" date="2019" name="Nat. Med.">
        <title>A library of human gut bacterial isolates paired with longitudinal multiomics data enables mechanistic microbiome research.</title>
        <authorList>
            <person name="Poyet M."/>
            <person name="Groussin M."/>
            <person name="Gibbons S.M."/>
            <person name="Avila-Pacheco J."/>
            <person name="Jiang X."/>
            <person name="Kearney S.M."/>
            <person name="Perrotta A.R."/>
            <person name="Berdy B."/>
            <person name="Zhao S."/>
            <person name="Lieberman T.D."/>
            <person name="Swanson P.K."/>
            <person name="Smith M."/>
            <person name="Roesemann S."/>
            <person name="Alexander J.E."/>
            <person name="Rich S.A."/>
            <person name="Livny J."/>
            <person name="Vlamakis H."/>
            <person name="Clish C."/>
            <person name="Bullock K."/>
            <person name="Deik A."/>
            <person name="Scott J."/>
            <person name="Pierce K.A."/>
            <person name="Xavier R.J."/>
            <person name="Alm E.J."/>
        </authorList>
    </citation>
    <scope>NUCLEOTIDE SEQUENCE [LARGE SCALE GENOMIC DNA]</scope>
    <source>
        <strain evidence="4 5">BIOML-A7</strain>
    </source>
</reference>
<dbReference type="Gene3D" id="3.50.90.10">
    <property type="entry name" value="YerB-like"/>
    <property type="match status" value="1"/>
</dbReference>
<feature type="compositionally biased region" description="Basic residues" evidence="1">
    <location>
        <begin position="1"/>
        <end position="11"/>
    </location>
</feature>
<dbReference type="EMBL" id="WMZR01000006">
    <property type="protein sequence ID" value="MTS51049.1"/>
    <property type="molecule type" value="Genomic_DNA"/>
</dbReference>
<dbReference type="InterPro" id="IPR023158">
    <property type="entry name" value="YerB-like_sf"/>
</dbReference>
<feature type="region of interest" description="Disordered" evidence="1">
    <location>
        <begin position="428"/>
        <end position="448"/>
    </location>
</feature>
<evidence type="ECO:0000259" key="2">
    <source>
        <dbReference type="Pfam" id="PF11258"/>
    </source>
</evidence>
<dbReference type="InterPro" id="IPR035328">
    <property type="entry name" value="DUF3048_C"/>
</dbReference>
<dbReference type="AlphaFoldDB" id="A0A6I3QKG1"/>
<feature type="region of interest" description="Disordered" evidence="1">
    <location>
        <begin position="82"/>
        <end position="106"/>
    </location>
</feature>
<feature type="compositionally biased region" description="Low complexity" evidence="1">
    <location>
        <begin position="432"/>
        <end position="448"/>
    </location>
</feature>
<dbReference type="Proteomes" id="UP000449193">
    <property type="component" value="Unassembled WGS sequence"/>
</dbReference>
<evidence type="ECO:0000313" key="5">
    <source>
        <dbReference type="Proteomes" id="UP000449193"/>
    </source>
</evidence>
<dbReference type="Pfam" id="PF17479">
    <property type="entry name" value="DUF3048_C"/>
    <property type="match status" value="1"/>
</dbReference>
<accession>A0A6I3QKG1</accession>
<evidence type="ECO:0000313" key="4">
    <source>
        <dbReference type="EMBL" id="MTS51049.1"/>
    </source>
</evidence>
<feature type="region of interest" description="Disordered" evidence="1">
    <location>
        <begin position="1"/>
        <end position="45"/>
    </location>
</feature>
<evidence type="ECO:0000256" key="1">
    <source>
        <dbReference type="SAM" id="MobiDB-lite"/>
    </source>
</evidence>